<protein>
    <submittedName>
        <fullName evidence="1">Uncharacterized protein</fullName>
    </submittedName>
</protein>
<accession>A0A381PMW6</accession>
<sequence>VHKCPIKSTASTPPSEGRYAIERELGEGGIAIVTMLPPVTSSS</sequence>
<name>A0A381PMW6_9ZZZZ</name>
<organism evidence="1">
    <name type="scientific">marine metagenome</name>
    <dbReference type="NCBI Taxonomy" id="408172"/>
    <lineage>
        <taxon>unclassified sequences</taxon>
        <taxon>metagenomes</taxon>
        <taxon>ecological metagenomes</taxon>
    </lineage>
</organism>
<feature type="non-terminal residue" evidence="1">
    <location>
        <position position="1"/>
    </location>
</feature>
<proteinExistence type="predicted"/>
<evidence type="ECO:0000313" key="1">
    <source>
        <dbReference type="EMBL" id="SUZ68356.1"/>
    </source>
</evidence>
<dbReference type="AlphaFoldDB" id="A0A381PMW6"/>
<reference evidence="1" key="1">
    <citation type="submission" date="2018-05" db="EMBL/GenBank/DDBJ databases">
        <authorList>
            <person name="Lanie J.A."/>
            <person name="Ng W.-L."/>
            <person name="Kazmierczak K.M."/>
            <person name="Andrzejewski T.M."/>
            <person name="Davidsen T.M."/>
            <person name="Wayne K.J."/>
            <person name="Tettelin H."/>
            <person name="Glass J.I."/>
            <person name="Rusch D."/>
            <person name="Podicherti R."/>
            <person name="Tsui H.-C.T."/>
            <person name="Winkler M.E."/>
        </authorList>
    </citation>
    <scope>NUCLEOTIDE SEQUENCE</scope>
</reference>
<gene>
    <name evidence="1" type="ORF">METZ01_LOCUS21210</name>
</gene>
<dbReference type="EMBL" id="UINC01001038">
    <property type="protein sequence ID" value="SUZ68356.1"/>
    <property type="molecule type" value="Genomic_DNA"/>
</dbReference>